<dbReference type="EMBL" id="VHQG01000004">
    <property type="protein sequence ID" value="TPW74606.1"/>
    <property type="molecule type" value="Genomic_DNA"/>
</dbReference>
<organism evidence="2 3">
    <name type="scientific">Schumannella soli</name>
    <dbReference type="NCBI Taxonomy" id="2590779"/>
    <lineage>
        <taxon>Bacteria</taxon>
        <taxon>Bacillati</taxon>
        <taxon>Actinomycetota</taxon>
        <taxon>Actinomycetes</taxon>
        <taxon>Micrococcales</taxon>
        <taxon>Microbacteriaceae</taxon>
        <taxon>Schumannella</taxon>
    </lineage>
</organism>
<accession>A0A506XWM4</accession>
<keyword evidence="2" id="KW-0808">Transferase</keyword>
<dbReference type="InterPro" id="IPR050834">
    <property type="entry name" value="Glycosyltransf_2"/>
</dbReference>
<dbReference type="Proteomes" id="UP000316252">
    <property type="component" value="Unassembled WGS sequence"/>
</dbReference>
<name>A0A506XWM4_9MICO</name>
<gene>
    <name evidence="2" type="ORF">FJ657_13545</name>
</gene>
<dbReference type="RefSeq" id="WP_141164244.1">
    <property type="nucleotide sequence ID" value="NZ_VHQG01000004.1"/>
</dbReference>
<reference evidence="2 3" key="1">
    <citation type="submission" date="2019-06" db="EMBL/GenBank/DDBJ databases">
        <authorList>
            <person name="Li F."/>
        </authorList>
    </citation>
    <scope>NUCLEOTIDE SEQUENCE [LARGE SCALE GENOMIC DNA]</scope>
    <source>
        <strain evidence="2 3">10F1D-1</strain>
    </source>
</reference>
<proteinExistence type="predicted"/>
<sequence length="293" mass="32775">MASALPTVSIVIPAYNEEATIADCVAAALEQTSPAHEILVIDNLSTDRTAAIVEALQRSHPDAPIRLLRQDQAQGLIPTRDFGLDAATGDVLARIDADSVLEPDWIAQAQRIFTDETVGAATGPVAYYDMPLRRFGQRTDDRLRRAILKLAKEYHFLFGSNMALRASAWRDIRGVVCRDEADEFHEDIDLSIHLFERGHRVVYDSDLVAGMSARRLDDNPRQYYHYVGRWERTYAAHAIRNPALRAPMVVFATIYPLVKGLRDVHQRTEKLRRMTAQLTEAAAAGGAGRIRED</sequence>
<dbReference type="OrthoDB" id="9802632at2"/>
<keyword evidence="3" id="KW-1185">Reference proteome</keyword>
<dbReference type="InterPro" id="IPR001173">
    <property type="entry name" value="Glyco_trans_2-like"/>
</dbReference>
<dbReference type="Pfam" id="PF00535">
    <property type="entry name" value="Glycos_transf_2"/>
    <property type="match status" value="1"/>
</dbReference>
<evidence type="ECO:0000259" key="1">
    <source>
        <dbReference type="Pfam" id="PF00535"/>
    </source>
</evidence>
<dbReference type="GO" id="GO:0016740">
    <property type="term" value="F:transferase activity"/>
    <property type="evidence" value="ECO:0007669"/>
    <property type="project" value="UniProtKB-KW"/>
</dbReference>
<evidence type="ECO:0000313" key="3">
    <source>
        <dbReference type="Proteomes" id="UP000316252"/>
    </source>
</evidence>
<comment type="caution">
    <text evidence="2">The sequence shown here is derived from an EMBL/GenBank/DDBJ whole genome shotgun (WGS) entry which is preliminary data.</text>
</comment>
<dbReference type="CDD" id="cd00761">
    <property type="entry name" value="Glyco_tranf_GTA_type"/>
    <property type="match status" value="1"/>
</dbReference>
<dbReference type="AlphaFoldDB" id="A0A506XWM4"/>
<dbReference type="PANTHER" id="PTHR43685">
    <property type="entry name" value="GLYCOSYLTRANSFERASE"/>
    <property type="match status" value="1"/>
</dbReference>
<dbReference type="SUPFAM" id="SSF53448">
    <property type="entry name" value="Nucleotide-diphospho-sugar transferases"/>
    <property type="match status" value="1"/>
</dbReference>
<protein>
    <submittedName>
        <fullName evidence="2">Glycosyltransferase family 2 protein</fullName>
    </submittedName>
</protein>
<dbReference type="InterPro" id="IPR029044">
    <property type="entry name" value="Nucleotide-diphossugar_trans"/>
</dbReference>
<evidence type="ECO:0000313" key="2">
    <source>
        <dbReference type="EMBL" id="TPW74606.1"/>
    </source>
</evidence>
<feature type="domain" description="Glycosyltransferase 2-like" evidence="1">
    <location>
        <begin position="9"/>
        <end position="170"/>
    </location>
</feature>
<dbReference type="PANTHER" id="PTHR43685:SF2">
    <property type="entry name" value="GLYCOSYLTRANSFERASE 2-LIKE DOMAIN-CONTAINING PROTEIN"/>
    <property type="match status" value="1"/>
</dbReference>
<dbReference type="Gene3D" id="3.90.550.10">
    <property type="entry name" value="Spore Coat Polysaccharide Biosynthesis Protein SpsA, Chain A"/>
    <property type="match status" value="1"/>
</dbReference>